<dbReference type="SMART" id="SM00320">
    <property type="entry name" value="WD40"/>
    <property type="match status" value="4"/>
</dbReference>
<dbReference type="Pfam" id="PF00400">
    <property type="entry name" value="WD40"/>
    <property type="match status" value="2"/>
</dbReference>
<dbReference type="PROSITE" id="PS50082">
    <property type="entry name" value="WD_REPEATS_2"/>
    <property type="match status" value="1"/>
</dbReference>
<evidence type="ECO:0000256" key="1">
    <source>
        <dbReference type="PROSITE-ProRule" id="PRU00221"/>
    </source>
</evidence>
<evidence type="ECO:0000313" key="2">
    <source>
        <dbReference type="EMBL" id="CAD8067330.1"/>
    </source>
</evidence>
<dbReference type="Proteomes" id="UP000692954">
    <property type="component" value="Unassembled WGS sequence"/>
</dbReference>
<keyword evidence="1" id="KW-0853">WD repeat</keyword>
<keyword evidence="3" id="KW-1185">Reference proteome</keyword>
<dbReference type="GO" id="GO:0097361">
    <property type="term" value="C:cytosolic [4Fe-4S] assembly targeting complex"/>
    <property type="evidence" value="ECO:0007669"/>
    <property type="project" value="TreeGrafter"/>
</dbReference>
<protein>
    <submittedName>
        <fullName evidence="2">Uncharacterized protein</fullName>
    </submittedName>
</protein>
<proteinExistence type="predicted"/>
<dbReference type="EMBL" id="CAJJDN010000022">
    <property type="protein sequence ID" value="CAD8067330.1"/>
    <property type="molecule type" value="Genomic_DNA"/>
</dbReference>
<reference evidence="2" key="1">
    <citation type="submission" date="2021-01" db="EMBL/GenBank/DDBJ databases">
        <authorList>
            <consortium name="Genoscope - CEA"/>
            <person name="William W."/>
        </authorList>
    </citation>
    <scope>NUCLEOTIDE SEQUENCE</scope>
</reference>
<evidence type="ECO:0000313" key="3">
    <source>
        <dbReference type="Proteomes" id="UP000692954"/>
    </source>
</evidence>
<dbReference type="PROSITE" id="PS50294">
    <property type="entry name" value="WD_REPEATS_REGION"/>
    <property type="match status" value="1"/>
</dbReference>
<dbReference type="PANTHER" id="PTHR19920:SF0">
    <property type="entry name" value="CYTOSOLIC IRON-SULFUR PROTEIN ASSEMBLY PROTEIN CIAO1-RELATED"/>
    <property type="match status" value="1"/>
</dbReference>
<comment type="caution">
    <text evidence="2">The sequence shown here is derived from an EMBL/GenBank/DDBJ whole genome shotgun (WGS) entry which is preliminary data.</text>
</comment>
<dbReference type="InterPro" id="IPR001680">
    <property type="entry name" value="WD40_rpt"/>
</dbReference>
<dbReference type="PANTHER" id="PTHR19920">
    <property type="entry name" value="WD40 PROTEIN CIAO1"/>
    <property type="match status" value="1"/>
</dbReference>
<dbReference type="AlphaFoldDB" id="A0A8S1LI63"/>
<organism evidence="2 3">
    <name type="scientific">Paramecium sonneborni</name>
    <dbReference type="NCBI Taxonomy" id="65129"/>
    <lineage>
        <taxon>Eukaryota</taxon>
        <taxon>Sar</taxon>
        <taxon>Alveolata</taxon>
        <taxon>Ciliophora</taxon>
        <taxon>Intramacronucleata</taxon>
        <taxon>Oligohymenophorea</taxon>
        <taxon>Peniculida</taxon>
        <taxon>Parameciidae</taxon>
        <taxon>Paramecium</taxon>
    </lineage>
</organism>
<accession>A0A8S1LI63</accession>
<feature type="repeat" description="WD" evidence="1">
    <location>
        <begin position="344"/>
        <end position="376"/>
    </location>
</feature>
<dbReference type="GO" id="GO:0016226">
    <property type="term" value="P:iron-sulfur cluster assembly"/>
    <property type="evidence" value="ECO:0007669"/>
    <property type="project" value="TreeGrafter"/>
</dbReference>
<sequence>MQFVAQFNMIEKVEDLVCVDHQKYPKFILVNENLDLKKRLVCEDCLKAGQVGIQPKTLDQMKQIIIERVKKRNELPNSLILETIKQAENTKQTILDIESKIHSQIETIKSTAERLISALNKVKQENQNYSFFTELNDFVHNQEKSHEEMVKTIQQFNINWFGKIKLKIKNLPQDLDKLLEKVRTNTQEFYQKHYDIIHKPLEFELIENNNIKQRDPCYTLAFSKSDNNVLFSGSGKQIKVWNFDKGKIKEVARLNAHILSVTCIVTSNKVKNSFVSGSECGQLIIWKQKTQQEWESQIQKSQWPNSIILNKYETQLIIATATSAIEIWDVDFNQNKLAFKYSLDDFHTNTIFDLSLNPQENRMVSCGDDNKIIVWKKEKEDPEWTVFQEINSSNYGTKVAFITDQSFIWMRCDSKGEDKQINDKDRLQLYELVNNQYQINPFKFYQFDKDEKFIDFHLTPIIQNNKKQVYFIRFKRSIYILKLEVQDFQLVTKLKFESNLIYATLSEDAQYLVVYLEDKQQYQVHQIKWN</sequence>
<gene>
    <name evidence="2" type="ORF">PSON_ATCC_30995.1.T0220392</name>
</gene>
<dbReference type="OrthoDB" id="71437at2759"/>
<name>A0A8S1LI63_9CILI</name>